<accession>A8ZP50</accession>
<name>A8ZP50_ACAM1</name>
<protein>
    <submittedName>
        <fullName evidence="1">Uncharacterized protein</fullName>
    </submittedName>
</protein>
<sequence length="41" mass="4936">MDFKVNINRELKCLLDRRYRNLDPLKTPVPLMLIKVSSYLE</sequence>
<dbReference type="HOGENOM" id="CLU_3264106_0_0_3"/>
<keyword evidence="2" id="KW-1185">Reference proteome</keyword>
<dbReference type="AlphaFoldDB" id="A8ZP50"/>
<evidence type="ECO:0000313" key="2">
    <source>
        <dbReference type="Proteomes" id="UP000000268"/>
    </source>
</evidence>
<dbReference type="KEGG" id="amr:AM1_E0016"/>
<evidence type="ECO:0000313" key="1">
    <source>
        <dbReference type="EMBL" id="ABW32786.1"/>
    </source>
</evidence>
<gene>
    <name evidence="1" type="ordered locus">AM1_E0016</name>
</gene>
<geneLocation type="plasmid" evidence="1 2">
    <name>pREB5</name>
</geneLocation>
<dbReference type="EMBL" id="CP000842">
    <property type="protein sequence ID" value="ABW32786.1"/>
    <property type="molecule type" value="Genomic_DNA"/>
</dbReference>
<proteinExistence type="predicted"/>
<reference evidence="1 2" key="1">
    <citation type="journal article" date="2008" name="Proc. Natl. Acad. Sci. U.S.A.">
        <title>Niche adaptation and genome expansion in the chlorophyll d-producing cyanobacterium Acaryochloris marina.</title>
        <authorList>
            <person name="Swingley W.D."/>
            <person name="Chen M."/>
            <person name="Cheung P.C."/>
            <person name="Conrad A.L."/>
            <person name="Dejesa L.C."/>
            <person name="Hao J."/>
            <person name="Honchak B.M."/>
            <person name="Karbach L.E."/>
            <person name="Kurdoglu A."/>
            <person name="Lahiri S."/>
            <person name="Mastrian S.D."/>
            <person name="Miyashita H."/>
            <person name="Page L."/>
            <person name="Ramakrishna P."/>
            <person name="Satoh S."/>
            <person name="Sattley W.M."/>
            <person name="Shimada Y."/>
            <person name="Taylor H.L."/>
            <person name="Tomo T."/>
            <person name="Tsuchiya T."/>
            <person name="Wang Z.T."/>
            <person name="Raymond J."/>
            <person name="Mimuro M."/>
            <person name="Blankenship R.E."/>
            <person name="Touchman J.W."/>
        </authorList>
    </citation>
    <scope>NUCLEOTIDE SEQUENCE [LARGE SCALE GENOMIC DNA]</scope>
    <source>
        <strain evidence="2">MBIC 11017</strain>
        <plasmid evidence="2">Plasmid pREB5</plasmid>
    </source>
</reference>
<dbReference type="Proteomes" id="UP000000268">
    <property type="component" value="Plasmid pREB5"/>
</dbReference>
<organism evidence="1 2">
    <name type="scientific">Acaryochloris marina (strain MBIC 11017)</name>
    <dbReference type="NCBI Taxonomy" id="329726"/>
    <lineage>
        <taxon>Bacteria</taxon>
        <taxon>Bacillati</taxon>
        <taxon>Cyanobacteriota</taxon>
        <taxon>Cyanophyceae</taxon>
        <taxon>Acaryochloridales</taxon>
        <taxon>Acaryochloridaceae</taxon>
        <taxon>Acaryochloris</taxon>
    </lineage>
</organism>
<keyword evidence="1" id="KW-0614">Plasmid</keyword>